<sequence>MLQSLYGDVSAKPDSFDRLNPNIGDQVMPGEMIILGDPNGMECTQEEADLMQVASQVSQKVRALDAKEAQFLTDHYDLLETMTANSAIGMGAGATMISRQIKGIESTLRDLEALHQTTYSKHGHLNSPDFFAKRKQLFKKLDFALGNIARKGMSLDDNPKLKSALGLSSKSIVHSWKQSGAGDIPGYATHYDKLATGAKYARAGGYLAIALDVSVSGMKIREVCTNGRAEECTKVKYTEGGRLVGSAVGGSLGALAGTALCGIATVSSAGIGSIACAIILGGAGSAIGGSIIGTFGESSGDQIYRRIEDE</sequence>
<proteinExistence type="predicted"/>
<evidence type="ECO:0000256" key="1">
    <source>
        <dbReference type="SAM" id="Phobius"/>
    </source>
</evidence>
<protein>
    <recommendedName>
        <fullName evidence="3">SSU ribosomal protein S2p (SAe)</fullName>
    </recommendedName>
</protein>
<keyword evidence="1" id="KW-0472">Membrane</keyword>
<feature type="transmembrane region" description="Helical" evidence="1">
    <location>
        <begin position="271"/>
        <end position="296"/>
    </location>
</feature>
<name>A0A831VVT1_9GAMM</name>
<accession>A0A831VVT1</accession>
<feature type="transmembrane region" description="Helical" evidence="1">
    <location>
        <begin position="243"/>
        <end position="265"/>
    </location>
</feature>
<keyword evidence="1" id="KW-1133">Transmembrane helix</keyword>
<gene>
    <name evidence="2" type="ORF">ENI00_13055</name>
</gene>
<dbReference type="EMBL" id="DRGY01000102">
    <property type="protein sequence ID" value="HEA53218.1"/>
    <property type="molecule type" value="Genomic_DNA"/>
</dbReference>
<organism evidence="2">
    <name type="scientific">Marinobacter antarcticus</name>
    <dbReference type="NCBI Taxonomy" id="564117"/>
    <lineage>
        <taxon>Bacteria</taxon>
        <taxon>Pseudomonadati</taxon>
        <taxon>Pseudomonadota</taxon>
        <taxon>Gammaproteobacteria</taxon>
        <taxon>Pseudomonadales</taxon>
        <taxon>Marinobacteraceae</taxon>
        <taxon>Marinobacter</taxon>
    </lineage>
</organism>
<evidence type="ECO:0008006" key="3">
    <source>
        <dbReference type="Google" id="ProtNLM"/>
    </source>
</evidence>
<keyword evidence="1" id="KW-0812">Transmembrane</keyword>
<evidence type="ECO:0000313" key="2">
    <source>
        <dbReference type="EMBL" id="HEA53218.1"/>
    </source>
</evidence>
<reference evidence="2" key="1">
    <citation type="journal article" date="2020" name="mSystems">
        <title>Genome- and Community-Level Interaction Insights into Carbon Utilization and Element Cycling Functions of Hydrothermarchaeota in Hydrothermal Sediment.</title>
        <authorList>
            <person name="Zhou Z."/>
            <person name="Liu Y."/>
            <person name="Xu W."/>
            <person name="Pan J."/>
            <person name="Luo Z.H."/>
            <person name="Li M."/>
        </authorList>
    </citation>
    <scope>NUCLEOTIDE SEQUENCE [LARGE SCALE GENOMIC DNA]</scope>
    <source>
        <strain evidence="2">HyVt-357</strain>
    </source>
</reference>
<dbReference type="AlphaFoldDB" id="A0A831VVT1"/>
<dbReference type="Proteomes" id="UP000885748">
    <property type="component" value="Unassembled WGS sequence"/>
</dbReference>
<comment type="caution">
    <text evidence="2">The sequence shown here is derived from an EMBL/GenBank/DDBJ whole genome shotgun (WGS) entry which is preliminary data.</text>
</comment>